<keyword evidence="2" id="KW-1185">Reference proteome</keyword>
<dbReference type="Proteomes" id="UP001526426">
    <property type="component" value="Unassembled WGS sequence"/>
</dbReference>
<dbReference type="EMBL" id="JAIHOM010000020">
    <property type="protein sequence ID" value="MCW6035761.1"/>
    <property type="molecule type" value="Genomic_DNA"/>
</dbReference>
<evidence type="ECO:0000313" key="2">
    <source>
        <dbReference type="Proteomes" id="UP001526426"/>
    </source>
</evidence>
<accession>A0ABT3L2M0</accession>
<evidence type="ECO:0000313" key="1">
    <source>
        <dbReference type="EMBL" id="MCW6035761.1"/>
    </source>
</evidence>
<organism evidence="1 2">
    <name type="scientific">Spirulina subsalsa FACHB-351</name>
    <dbReference type="NCBI Taxonomy" id="234711"/>
    <lineage>
        <taxon>Bacteria</taxon>
        <taxon>Bacillati</taxon>
        <taxon>Cyanobacteriota</taxon>
        <taxon>Cyanophyceae</taxon>
        <taxon>Spirulinales</taxon>
        <taxon>Spirulinaceae</taxon>
        <taxon>Spirulina</taxon>
    </lineage>
</organism>
<reference evidence="1 2" key="1">
    <citation type="submission" date="2021-08" db="EMBL/GenBank/DDBJ databases">
        <title>Draft genome sequence of Spirulina subsalsa with high tolerance to salinity and hype-accumulation of phycocyanin.</title>
        <authorList>
            <person name="Pei H."/>
            <person name="Jiang L."/>
        </authorList>
    </citation>
    <scope>NUCLEOTIDE SEQUENCE [LARGE SCALE GENOMIC DNA]</scope>
    <source>
        <strain evidence="1 2">FACHB-351</strain>
    </source>
</reference>
<protein>
    <submittedName>
        <fullName evidence="1">Uncharacterized protein</fullName>
    </submittedName>
</protein>
<comment type="caution">
    <text evidence="1">The sequence shown here is derived from an EMBL/GenBank/DDBJ whole genome shotgun (WGS) entry which is preliminary data.</text>
</comment>
<proteinExistence type="predicted"/>
<name>A0ABT3L2M0_9CYAN</name>
<gene>
    <name evidence="1" type="ORF">K4A83_05665</name>
</gene>
<sequence length="59" mass="6372">MAKVLTPDCRKAAYTSKLAYDGSGVVRRDSKNYTLAKFSSGKGYNLHPDSIARGFSAIS</sequence>